<evidence type="ECO:0000259" key="14">
    <source>
        <dbReference type="PROSITE" id="PS51352"/>
    </source>
</evidence>
<keyword evidence="19" id="KW-1185">Reference proteome</keyword>
<dbReference type="STRING" id="551990.SAMN05192550_2218"/>
<name>A0A1B9DH66_9FLAO</name>
<evidence type="ECO:0000256" key="13">
    <source>
        <dbReference type="PIRSR" id="PIRSR000239-1"/>
    </source>
</evidence>
<comment type="catalytic activity">
    <reaction evidence="12">
        <text>a hydroperoxide + [thioredoxin]-dithiol = an alcohol + [thioredoxin]-disulfide + H2O</text>
        <dbReference type="Rhea" id="RHEA:62620"/>
        <dbReference type="Rhea" id="RHEA-COMP:10698"/>
        <dbReference type="Rhea" id="RHEA-COMP:10700"/>
        <dbReference type="ChEBI" id="CHEBI:15377"/>
        <dbReference type="ChEBI" id="CHEBI:29950"/>
        <dbReference type="ChEBI" id="CHEBI:30879"/>
        <dbReference type="ChEBI" id="CHEBI:35924"/>
        <dbReference type="ChEBI" id="CHEBI:50058"/>
        <dbReference type="EC" id="1.11.1.24"/>
    </reaction>
</comment>
<dbReference type="FunFam" id="3.40.30.10:FF:000007">
    <property type="entry name" value="Thioredoxin-dependent thiol peroxidase"/>
    <property type="match status" value="1"/>
</dbReference>
<reference evidence="16" key="2">
    <citation type="submission" date="2016-03" db="EMBL/GenBank/DDBJ databases">
        <authorList>
            <person name="Ploux O."/>
        </authorList>
    </citation>
    <scope>NUCLEOTIDE SEQUENCE</scope>
    <source>
        <strain evidence="16">NBRC 105008</strain>
    </source>
</reference>
<evidence type="ECO:0000256" key="9">
    <source>
        <dbReference type="ARBA" id="ARBA00032824"/>
    </source>
</evidence>
<dbReference type="Proteomes" id="UP000321579">
    <property type="component" value="Unassembled WGS sequence"/>
</dbReference>
<dbReference type="AlphaFoldDB" id="A0A1B9DH66"/>
<organism evidence="16 18">
    <name type="scientific">Flavobacterium glycines</name>
    <dbReference type="NCBI Taxonomy" id="551990"/>
    <lineage>
        <taxon>Bacteria</taxon>
        <taxon>Pseudomonadati</taxon>
        <taxon>Bacteroidota</taxon>
        <taxon>Flavobacteriia</taxon>
        <taxon>Flavobacteriales</taxon>
        <taxon>Flavobacteriaceae</taxon>
        <taxon>Flavobacterium</taxon>
    </lineage>
</organism>
<comment type="caution">
    <text evidence="16">The sequence shown here is derived from an EMBL/GenBank/DDBJ whole genome shotgun (WGS) entry which is preliminary data.</text>
</comment>
<evidence type="ECO:0000313" key="19">
    <source>
        <dbReference type="Proteomes" id="UP000182367"/>
    </source>
</evidence>
<dbReference type="EMBL" id="FNEO01000004">
    <property type="protein sequence ID" value="SDJ51628.1"/>
    <property type="molecule type" value="Genomic_DNA"/>
</dbReference>
<comment type="similarity">
    <text evidence="10">Belongs to the peroxiredoxin family. BCP/PrxQ subfamily.</text>
</comment>
<evidence type="ECO:0000313" key="17">
    <source>
        <dbReference type="EMBL" id="SDJ51628.1"/>
    </source>
</evidence>
<dbReference type="PANTHER" id="PTHR42801:SF4">
    <property type="entry name" value="AHPC_TSA FAMILY PROTEIN"/>
    <property type="match status" value="1"/>
</dbReference>
<dbReference type="Proteomes" id="UP000182367">
    <property type="component" value="Unassembled WGS sequence"/>
</dbReference>
<comment type="subunit">
    <text evidence="2">Monomer.</text>
</comment>
<reference evidence="17 19" key="3">
    <citation type="submission" date="2016-10" db="EMBL/GenBank/DDBJ databases">
        <authorList>
            <person name="Varghese N."/>
            <person name="Submissions S."/>
        </authorList>
    </citation>
    <scope>NUCLEOTIDE SEQUENCE [LARGE SCALE GENOMIC DNA]</scope>
    <source>
        <strain evidence="17 19">Gm-149</strain>
    </source>
</reference>
<dbReference type="EC" id="1.11.1.24" evidence="3"/>
<proteinExistence type="inferred from homology"/>
<dbReference type="EMBL" id="BJVF01000012">
    <property type="protein sequence ID" value="GEL12431.1"/>
    <property type="molecule type" value="Genomic_DNA"/>
</dbReference>
<dbReference type="GO" id="GO:0005737">
    <property type="term" value="C:cytoplasm"/>
    <property type="evidence" value="ECO:0007669"/>
    <property type="project" value="TreeGrafter"/>
</dbReference>
<evidence type="ECO:0000256" key="1">
    <source>
        <dbReference type="ARBA" id="ARBA00003330"/>
    </source>
</evidence>
<protein>
    <recommendedName>
        <fullName evidence="3">thioredoxin-dependent peroxiredoxin</fullName>
        <ecNumber evidence="3">1.11.1.24</ecNumber>
    </recommendedName>
    <alternativeName>
        <fullName evidence="9">Thioredoxin peroxidase</fullName>
    </alternativeName>
    <alternativeName>
        <fullName evidence="11">Thioredoxin-dependent peroxiredoxin Bcp</fullName>
    </alternativeName>
</protein>
<gene>
    <name evidence="16" type="ORF">FBGL_13365</name>
    <name evidence="15" type="ORF">FGL01_31700</name>
    <name evidence="17" type="ORF">SAMN05192550_2218</name>
</gene>
<reference evidence="18" key="1">
    <citation type="submission" date="2016-03" db="EMBL/GenBank/DDBJ databases">
        <title>Draft genome sequence of Paenibacillus glacialis DSM 22343.</title>
        <authorList>
            <person name="Shin S.-K."/>
            <person name="Yi H."/>
        </authorList>
    </citation>
    <scope>NUCLEOTIDE SEQUENCE [LARGE SCALE GENOMIC DNA]</scope>
    <source>
        <strain evidence="18">NBRC 105008</strain>
    </source>
</reference>
<evidence type="ECO:0000256" key="11">
    <source>
        <dbReference type="ARBA" id="ARBA00042639"/>
    </source>
</evidence>
<dbReference type="InterPro" id="IPR036249">
    <property type="entry name" value="Thioredoxin-like_sf"/>
</dbReference>
<evidence type="ECO:0000313" key="16">
    <source>
        <dbReference type="EMBL" id="OCB69023.1"/>
    </source>
</evidence>
<dbReference type="InterPro" id="IPR000866">
    <property type="entry name" value="AhpC/TSA"/>
</dbReference>
<dbReference type="GO" id="GO:0034599">
    <property type="term" value="P:cellular response to oxidative stress"/>
    <property type="evidence" value="ECO:0007669"/>
    <property type="project" value="TreeGrafter"/>
</dbReference>
<dbReference type="PROSITE" id="PS51352">
    <property type="entry name" value="THIOREDOXIN_2"/>
    <property type="match status" value="1"/>
</dbReference>
<dbReference type="GO" id="GO:0045454">
    <property type="term" value="P:cell redox homeostasis"/>
    <property type="evidence" value="ECO:0007669"/>
    <property type="project" value="TreeGrafter"/>
</dbReference>
<evidence type="ECO:0000256" key="6">
    <source>
        <dbReference type="ARBA" id="ARBA00023002"/>
    </source>
</evidence>
<dbReference type="Proteomes" id="UP000093226">
    <property type="component" value="Unassembled WGS sequence"/>
</dbReference>
<evidence type="ECO:0000256" key="2">
    <source>
        <dbReference type="ARBA" id="ARBA00011245"/>
    </source>
</evidence>
<evidence type="ECO:0000256" key="4">
    <source>
        <dbReference type="ARBA" id="ARBA00022559"/>
    </source>
</evidence>
<accession>A0A1B9DH66</accession>
<dbReference type="RefSeq" id="WP_066329214.1">
    <property type="nucleotide sequence ID" value="NZ_BJVF01000012.1"/>
</dbReference>
<sequence>MRLKVGDTIPDFTAKEATGVLFDSRTVIGKKAVIIYFYPKDNTPQCTAQACGFRDNYAEFLKFGVDVIGISADGVASHQEFIQKFNLPFRLLSDSDNAIRKLFGVPSGLFGLLPGRVTYLVDDKGVIQMIFDSMIGMRHVSKMLAKMIK</sequence>
<evidence type="ECO:0000256" key="7">
    <source>
        <dbReference type="ARBA" id="ARBA00023157"/>
    </source>
</evidence>
<evidence type="ECO:0000256" key="3">
    <source>
        <dbReference type="ARBA" id="ARBA00013017"/>
    </source>
</evidence>
<keyword evidence="7" id="KW-1015">Disulfide bond</keyword>
<dbReference type="PIRSF" id="PIRSF000239">
    <property type="entry name" value="AHPC"/>
    <property type="match status" value="1"/>
</dbReference>
<dbReference type="GO" id="GO:0008379">
    <property type="term" value="F:thioredoxin peroxidase activity"/>
    <property type="evidence" value="ECO:0007669"/>
    <property type="project" value="TreeGrafter"/>
</dbReference>
<dbReference type="InterPro" id="IPR013766">
    <property type="entry name" value="Thioredoxin_domain"/>
</dbReference>
<evidence type="ECO:0000313" key="18">
    <source>
        <dbReference type="Proteomes" id="UP000093226"/>
    </source>
</evidence>
<evidence type="ECO:0000256" key="10">
    <source>
        <dbReference type="ARBA" id="ARBA00038489"/>
    </source>
</evidence>
<keyword evidence="6" id="KW-0560">Oxidoreductase</keyword>
<dbReference type="CDD" id="cd03017">
    <property type="entry name" value="PRX_BCP"/>
    <property type="match status" value="1"/>
</dbReference>
<feature type="domain" description="Thioredoxin" evidence="14">
    <location>
        <begin position="3"/>
        <end position="149"/>
    </location>
</feature>
<keyword evidence="8" id="KW-0676">Redox-active center</keyword>
<feature type="active site" description="Cysteine sulfenic acid (-SOH) intermediate; for peroxidase activity" evidence="13">
    <location>
        <position position="46"/>
    </location>
</feature>
<dbReference type="InterPro" id="IPR024706">
    <property type="entry name" value="Peroxiredoxin_AhpC-typ"/>
</dbReference>
<dbReference type="Gene3D" id="3.40.30.10">
    <property type="entry name" value="Glutaredoxin"/>
    <property type="match status" value="1"/>
</dbReference>
<dbReference type="Pfam" id="PF00578">
    <property type="entry name" value="AhpC-TSA"/>
    <property type="match status" value="1"/>
</dbReference>
<keyword evidence="5" id="KW-0049">Antioxidant</keyword>
<evidence type="ECO:0000256" key="5">
    <source>
        <dbReference type="ARBA" id="ARBA00022862"/>
    </source>
</evidence>
<evidence type="ECO:0000256" key="8">
    <source>
        <dbReference type="ARBA" id="ARBA00023284"/>
    </source>
</evidence>
<evidence type="ECO:0000313" key="20">
    <source>
        <dbReference type="Proteomes" id="UP000321579"/>
    </source>
</evidence>
<dbReference type="PANTHER" id="PTHR42801">
    <property type="entry name" value="THIOREDOXIN-DEPENDENT PEROXIDE REDUCTASE"/>
    <property type="match status" value="1"/>
</dbReference>
<dbReference type="OrthoDB" id="9812811at2"/>
<reference evidence="15 20" key="4">
    <citation type="submission" date="2019-07" db="EMBL/GenBank/DDBJ databases">
        <title>Whole genome shotgun sequence of Flavobacterium glycines NBRC 105008.</title>
        <authorList>
            <person name="Hosoyama A."/>
            <person name="Uohara A."/>
            <person name="Ohji S."/>
            <person name="Ichikawa N."/>
        </authorList>
    </citation>
    <scope>NUCLEOTIDE SEQUENCE [LARGE SCALE GENOMIC DNA]</scope>
    <source>
        <strain evidence="15 20">NBRC 105008</strain>
    </source>
</reference>
<dbReference type="InterPro" id="IPR050924">
    <property type="entry name" value="Peroxiredoxin_BCP/PrxQ"/>
</dbReference>
<comment type="function">
    <text evidence="1">Thiol-specific peroxidase that catalyzes the reduction of hydrogen peroxide and organic hydroperoxides to water and alcohols, respectively. Plays a role in cell protection against oxidative stress by detoxifying peroxides and as sensor of hydrogen peroxide-mediated signaling events.</text>
</comment>
<dbReference type="EMBL" id="LVEO01000026">
    <property type="protein sequence ID" value="OCB69023.1"/>
    <property type="molecule type" value="Genomic_DNA"/>
</dbReference>
<evidence type="ECO:0000256" key="12">
    <source>
        <dbReference type="ARBA" id="ARBA00049091"/>
    </source>
</evidence>
<evidence type="ECO:0000313" key="15">
    <source>
        <dbReference type="EMBL" id="GEL12431.1"/>
    </source>
</evidence>
<keyword evidence="4" id="KW-0575">Peroxidase</keyword>
<dbReference type="SUPFAM" id="SSF52833">
    <property type="entry name" value="Thioredoxin-like"/>
    <property type="match status" value="1"/>
</dbReference>